<accession>A0A0F7WTV0</accession>
<proteinExistence type="predicted"/>
<protein>
    <submittedName>
        <fullName evidence="1">Uncharacterized protein</fullName>
    </submittedName>
</protein>
<evidence type="ECO:0000313" key="1">
    <source>
        <dbReference type="EMBL" id="CRI43006.1"/>
    </source>
</evidence>
<name>A0A0F7WTV0_CHLPN</name>
<dbReference type="EMBL" id="LN847058">
    <property type="protein sequence ID" value="CRI43006.1"/>
    <property type="molecule type" value="Genomic_DNA"/>
</dbReference>
<gene>
    <name evidence="1" type="ORF">BN1224_DC9_CC_00070</name>
</gene>
<sequence length="56" mass="6480">MNSKNVMFAVFQEIHTTYLSENIEISYSDLFILAKFQTEANIFLNLIWFGERSSAG</sequence>
<organism evidence="1">
    <name type="scientific">Chlamydia pneumoniae</name>
    <name type="common">Chlamydophila pneumoniae</name>
    <dbReference type="NCBI Taxonomy" id="83558"/>
    <lineage>
        <taxon>Bacteria</taxon>
        <taxon>Pseudomonadati</taxon>
        <taxon>Chlamydiota</taxon>
        <taxon>Chlamydiia</taxon>
        <taxon>Chlamydiales</taxon>
        <taxon>Chlamydiaceae</taxon>
        <taxon>Chlamydia/Chlamydophila group</taxon>
        <taxon>Chlamydia</taxon>
    </lineage>
</organism>
<reference evidence="1" key="1">
    <citation type="submission" date="2015-05" db="EMBL/GenBank/DDBJ databases">
        <authorList>
            <person name="Rattei Thomas"/>
        </authorList>
    </citation>
    <scope>NUCLEOTIDE SEQUENCE</scope>
    <source>
        <strain evidence="1">DC9</strain>
    </source>
</reference>
<dbReference type="AlphaFoldDB" id="A0A0F7WTV0"/>